<accession>A0ACC1LMC6</accession>
<evidence type="ECO:0000313" key="1">
    <source>
        <dbReference type="EMBL" id="KAJ2811676.1"/>
    </source>
</evidence>
<proteinExistence type="predicted"/>
<reference evidence="1" key="1">
    <citation type="submission" date="2022-07" db="EMBL/GenBank/DDBJ databases">
        <title>Phylogenomic reconstructions and comparative analyses of Kickxellomycotina fungi.</title>
        <authorList>
            <person name="Reynolds N.K."/>
            <person name="Stajich J.E."/>
            <person name="Barry K."/>
            <person name="Grigoriev I.V."/>
            <person name="Crous P."/>
            <person name="Smith M.E."/>
        </authorList>
    </citation>
    <scope>NUCLEOTIDE SEQUENCE</scope>
    <source>
        <strain evidence="1">CBS 102833</strain>
    </source>
</reference>
<sequence length="1078" mass="121407">MSLTGFLFGNVDEEGHLSDNELDPELRNTLGGEEANEYLSGILGSALFSEGAPNKQDDDDDDEEQGPVSTPAIKPQRDAIDYSDFNELADDSAVPRRDKWEDEVGFKFGTTVERAQVDDDYDDDEEEDVEQVEQAEFAESDEEVLEDLFDSPEVKPDDGGEQPADLHLEFPETTPPPLASPDALEEEEEAVVPRPPKRIIPSGPIKFTDYFGCRITRQVKRRRRQPPLHQNDDDDVEVDGKASQQLMMIDTRRLLAGSQSLLPTRPESGFLQAVVAQSMADDTSCDVYVTINERTGAETSQRTVPRRAVDTAAAVFQDTALPLALDDWEQRIMWEDDADDESKTEPVADNVMARQVLAQTGGELVSDFEAHVIWDPDTAFLPSTRLQINLNDQHMLLESSGGETRHDASAEWRGGVDRLNQSNDHFYAVQQSGKAHRVRQTFGQLVVAHSLAALKLQAPFFRVRLTKPELRSWHRPMLQVSGDVVAKFSRVRTARRRGKHSGDTPWAAKDVTLRDSADCILVEYCEEYPLVVSNVGMGSVVVNYYRKRHAADHAFPKVSLGELFVLDVADISPFQGFGNVDPGQVVPALYNNMFRAPLFIQTPTPTDFLIVKTAAKGEAKWFVRPVRHRFVAGQTFPLQEVPAPHSRRVTTTVKHRLQVAAYRLMNRNQYHLLQMARLARVFPEYSELQIRQRLKEFCEYQRKGLGAGYWRPKHNMPIPDEDALRKMLTPEMLCLYESMRVCQLHLLDAGKSGSERDDDDDSALPIEEVLATWNLTRNFINATQSKAMLQLYGEGDPTAKGDGFSFVRVSMKDIFLRAGESIEEKLAEIEARPKSAHRYNVAEQQQIYKDEITSIWNRQRRSLTHPNVTKLGDAYSDKNVIVPEINDGYGDAAISRCASAIDPSRAAPGTAMEVSQRLALPQGSQITAHANFVMPNNKGLVIRRAVQSPYTGELMWRTEVIRDQAVIQAYLRQRRIIENLAHNRAANEDEGDDLFDNGDDHMVDLPAETKMHLSDLKRALGTREADARNLVKSHMTTFSLPQPNKPKKEVIRRCGNCGQLGHMKTNKKCPRYFEFNPV</sequence>
<dbReference type="EMBL" id="JANBUP010000381">
    <property type="protein sequence ID" value="KAJ2811676.1"/>
    <property type="molecule type" value="Genomic_DNA"/>
</dbReference>
<dbReference type="Proteomes" id="UP001140096">
    <property type="component" value="Unassembled WGS sequence"/>
</dbReference>
<keyword evidence="2" id="KW-1185">Reference proteome</keyword>
<gene>
    <name evidence="1" type="ORF">H4S07_001904</name>
</gene>
<name>A0ACC1LMC6_9FUNG</name>
<protein>
    <submittedName>
        <fullName evidence="1">Uncharacterized protein</fullName>
    </submittedName>
</protein>
<organism evidence="1 2">
    <name type="scientific">Coemansia furcata</name>
    <dbReference type="NCBI Taxonomy" id="417177"/>
    <lineage>
        <taxon>Eukaryota</taxon>
        <taxon>Fungi</taxon>
        <taxon>Fungi incertae sedis</taxon>
        <taxon>Zoopagomycota</taxon>
        <taxon>Kickxellomycotina</taxon>
        <taxon>Kickxellomycetes</taxon>
        <taxon>Kickxellales</taxon>
        <taxon>Kickxellaceae</taxon>
        <taxon>Coemansia</taxon>
    </lineage>
</organism>
<evidence type="ECO:0000313" key="2">
    <source>
        <dbReference type="Proteomes" id="UP001140096"/>
    </source>
</evidence>
<comment type="caution">
    <text evidence="1">The sequence shown here is derived from an EMBL/GenBank/DDBJ whole genome shotgun (WGS) entry which is preliminary data.</text>
</comment>